<evidence type="ECO:0000313" key="3">
    <source>
        <dbReference type="EMBL" id="TBN52789.1"/>
    </source>
</evidence>
<dbReference type="Gene3D" id="3.40.50.300">
    <property type="entry name" value="P-loop containing nucleotide triphosphate hydrolases"/>
    <property type="match status" value="1"/>
</dbReference>
<evidence type="ECO:0000313" key="4">
    <source>
        <dbReference type="Proteomes" id="UP000198409"/>
    </source>
</evidence>
<reference evidence="3 5" key="3">
    <citation type="submission" date="2019-02" db="EMBL/GenBank/DDBJ databases">
        <authorList>
            <person name="Zhang G."/>
        </authorList>
    </citation>
    <scope>NUCLEOTIDE SEQUENCE [LARGE SCALE GENOMIC DNA]</scope>
    <source>
        <strain evidence="3 5">CMB17</strain>
    </source>
</reference>
<evidence type="ECO:0000256" key="1">
    <source>
        <dbReference type="ARBA" id="ARBA00022679"/>
    </source>
</evidence>
<dbReference type="OrthoDB" id="981508at2"/>
<dbReference type="EMBL" id="SIRL01000001">
    <property type="protein sequence ID" value="TBN52789.1"/>
    <property type="molecule type" value="Genomic_DNA"/>
</dbReference>
<dbReference type="Proteomes" id="UP000292859">
    <property type="component" value="Unassembled WGS sequence"/>
</dbReference>
<keyword evidence="5" id="KW-1185">Reference proteome</keyword>
<name>A0A238UUZ3_9RHOB</name>
<protein>
    <submittedName>
        <fullName evidence="2">Sulfotransferase domain-containing protein</fullName>
    </submittedName>
</protein>
<gene>
    <name evidence="3" type="ORF">EYF88_00865</name>
    <name evidence="2" type="ORF">SAMN06265378_101448</name>
</gene>
<reference evidence="2" key="1">
    <citation type="submission" date="2017-06" db="EMBL/GenBank/DDBJ databases">
        <authorList>
            <person name="Kim H.J."/>
            <person name="Triplett B.A."/>
        </authorList>
    </citation>
    <scope>NUCLEOTIDE SEQUENCE [LARGE SCALE GENOMIC DNA]</scope>
    <source>
        <strain evidence="2">DSM 26170</strain>
    </source>
</reference>
<dbReference type="InterPro" id="IPR027417">
    <property type="entry name" value="P-loop_NTPase"/>
</dbReference>
<dbReference type="PANTHER" id="PTHR10605:SF56">
    <property type="entry name" value="BIFUNCTIONAL HEPARAN SULFATE N-DEACETYLASE_N-SULFOTRANSFERASE"/>
    <property type="match status" value="1"/>
</dbReference>
<accession>A0A238UUZ3</accession>
<reference evidence="4" key="2">
    <citation type="submission" date="2017-06" db="EMBL/GenBank/DDBJ databases">
        <authorList>
            <person name="Varghese N."/>
            <person name="Submissions S."/>
        </authorList>
    </citation>
    <scope>NUCLEOTIDE SEQUENCE [LARGE SCALE GENOMIC DNA]</scope>
    <source>
        <strain evidence="4">DSM 26170</strain>
    </source>
</reference>
<evidence type="ECO:0000313" key="5">
    <source>
        <dbReference type="Proteomes" id="UP000292859"/>
    </source>
</evidence>
<dbReference type="SUPFAM" id="SSF52540">
    <property type="entry name" value="P-loop containing nucleoside triphosphate hydrolases"/>
    <property type="match status" value="1"/>
</dbReference>
<dbReference type="RefSeq" id="WP_089386534.1">
    <property type="nucleotide sequence ID" value="NZ_FZNM01000001.1"/>
</dbReference>
<organism evidence="2 4">
    <name type="scientific">Paracoccus sediminis</name>
    <dbReference type="NCBI Taxonomy" id="1214787"/>
    <lineage>
        <taxon>Bacteria</taxon>
        <taxon>Pseudomonadati</taxon>
        <taxon>Pseudomonadota</taxon>
        <taxon>Alphaproteobacteria</taxon>
        <taxon>Rhodobacterales</taxon>
        <taxon>Paracoccaceae</taxon>
        <taxon>Paracoccus</taxon>
    </lineage>
</organism>
<dbReference type="AlphaFoldDB" id="A0A238UUZ3"/>
<keyword evidence="1 2" id="KW-0808">Transferase</keyword>
<dbReference type="EMBL" id="FZNM01000001">
    <property type="protein sequence ID" value="SNR25838.1"/>
    <property type="molecule type" value="Genomic_DNA"/>
</dbReference>
<sequence length="249" mass="28582">MTGTPKHKKPNLLIIGAQKCGTTWLHYALNKSRHFSGSTPKEVNYWNQRTLGSFEGYLGHFPDTDDATYWYESTPHYFRPPSRGMDIAARIRSGLGDIPLILLVRNPVERYLSCYTHHMLQGRLPTTTIIETVSNDLMMVELGRYFHILQHFDSHFSDINIYPYDDIAAEPENLVSRIMKDLRLESDLTAGNLNFSVNTKEKNASRHSYDVTLPRLSPAVQAELGSIYRDDVLGLQDRMNRDLSHWLTP</sequence>
<dbReference type="InterPro" id="IPR037359">
    <property type="entry name" value="NST/OST"/>
</dbReference>
<proteinExistence type="predicted"/>
<dbReference type="PANTHER" id="PTHR10605">
    <property type="entry name" value="HEPARAN SULFATE SULFOTRANSFERASE"/>
    <property type="match status" value="1"/>
</dbReference>
<dbReference type="GO" id="GO:0008146">
    <property type="term" value="F:sulfotransferase activity"/>
    <property type="evidence" value="ECO:0007669"/>
    <property type="project" value="InterPro"/>
</dbReference>
<dbReference type="Proteomes" id="UP000198409">
    <property type="component" value="Unassembled WGS sequence"/>
</dbReference>
<evidence type="ECO:0000313" key="2">
    <source>
        <dbReference type="EMBL" id="SNR25838.1"/>
    </source>
</evidence>